<comment type="caution">
    <text evidence="1">The sequence shown here is derived from an EMBL/GenBank/DDBJ whole genome shotgun (WGS) entry which is preliminary data.</text>
</comment>
<sequence>MVHQTAENKIPERDLQFCTHHALLLSSGIVPHSGCWEDHSPPGQWEEVGTLFHGTEPGSPEERIRISQAAEIRTSIKKKVF</sequence>
<proteinExistence type="predicted"/>
<gene>
    <name evidence="1" type="ORF">DPEC_G00050170</name>
</gene>
<organism evidence="1 2">
    <name type="scientific">Dallia pectoralis</name>
    <name type="common">Alaska blackfish</name>
    <dbReference type="NCBI Taxonomy" id="75939"/>
    <lineage>
        <taxon>Eukaryota</taxon>
        <taxon>Metazoa</taxon>
        <taxon>Chordata</taxon>
        <taxon>Craniata</taxon>
        <taxon>Vertebrata</taxon>
        <taxon>Euteleostomi</taxon>
        <taxon>Actinopterygii</taxon>
        <taxon>Neopterygii</taxon>
        <taxon>Teleostei</taxon>
        <taxon>Protacanthopterygii</taxon>
        <taxon>Esociformes</taxon>
        <taxon>Umbridae</taxon>
        <taxon>Dallia</taxon>
    </lineage>
</organism>
<evidence type="ECO:0000313" key="1">
    <source>
        <dbReference type="EMBL" id="KAJ8013137.1"/>
    </source>
</evidence>
<keyword evidence="2" id="KW-1185">Reference proteome</keyword>
<protein>
    <submittedName>
        <fullName evidence="1">Uncharacterized protein</fullName>
    </submittedName>
</protein>
<name>A0ACC2HBL3_DALPE</name>
<dbReference type="Proteomes" id="UP001157502">
    <property type="component" value="Chromosome 4"/>
</dbReference>
<reference evidence="1" key="1">
    <citation type="submission" date="2021-05" db="EMBL/GenBank/DDBJ databases">
        <authorList>
            <person name="Pan Q."/>
            <person name="Jouanno E."/>
            <person name="Zahm M."/>
            <person name="Klopp C."/>
            <person name="Cabau C."/>
            <person name="Louis A."/>
            <person name="Berthelot C."/>
            <person name="Parey E."/>
            <person name="Roest Crollius H."/>
            <person name="Montfort J."/>
            <person name="Robinson-Rechavi M."/>
            <person name="Bouchez O."/>
            <person name="Lampietro C."/>
            <person name="Lopez Roques C."/>
            <person name="Donnadieu C."/>
            <person name="Postlethwait J."/>
            <person name="Bobe J."/>
            <person name="Dillon D."/>
            <person name="Chandos A."/>
            <person name="von Hippel F."/>
            <person name="Guiguen Y."/>
        </authorList>
    </citation>
    <scope>NUCLEOTIDE SEQUENCE</scope>
    <source>
        <strain evidence="1">YG-Jan2019</strain>
    </source>
</reference>
<dbReference type="EMBL" id="CM055731">
    <property type="protein sequence ID" value="KAJ8013137.1"/>
    <property type="molecule type" value="Genomic_DNA"/>
</dbReference>
<accession>A0ACC2HBL3</accession>
<evidence type="ECO:0000313" key="2">
    <source>
        <dbReference type="Proteomes" id="UP001157502"/>
    </source>
</evidence>